<feature type="transmembrane region" description="Helical" evidence="1">
    <location>
        <begin position="6"/>
        <end position="25"/>
    </location>
</feature>
<keyword evidence="1" id="KW-0812">Transmembrane</keyword>
<evidence type="ECO:0000313" key="3">
    <source>
        <dbReference type="Proteomes" id="UP000822688"/>
    </source>
</evidence>
<dbReference type="EMBL" id="CM026423">
    <property type="protein sequence ID" value="KAG0582413.1"/>
    <property type="molecule type" value="Genomic_DNA"/>
</dbReference>
<comment type="caution">
    <text evidence="2">The sequence shown here is derived from an EMBL/GenBank/DDBJ whole genome shotgun (WGS) entry which is preliminary data.</text>
</comment>
<name>A0A8T0IIW9_CERPU</name>
<sequence>MCVVSAVFAGGVVLRALVAIAMVAAPHDNTRKESAWWIPRRGGRGACSRTDCGVSTTSHEWCWVESRILQRRVDCD</sequence>
<organism evidence="2 3">
    <name type="scientific">Ceratodon purpureus</name>
    <name type="common">Fire moss</name>
    <name type="synonym">Dicranum purpureum</name>
    <dbReference type="NCBI Taxonomy" id="3225"/>
    <lineage>
        <taxon>Eukaryota</taxon>
        <taxon>Viridiplantae</taxon>
        <taxon>Streptophyta</taxon>
        <taxon>Embryophyta</taxon>
        <taxon>Bryophyta</taxon>
        <taxon>Bryophytina</taxon>
        <taxon>Bryopsida</taxon>
        <taxon>Dicranidae</taxon>
        <taxon>Pseudoditrichales</taxon>
        <taxon>Ditrichaceae</taxon>
        <taxon>Ceratodon</taxon>
    </lineage>
</organism>
<gene>
    <name evidence="2" type="ORF">KC19_3G057600</name>
</gene>
<dbReference type="AlphaFoldDB" id="A0A8T0IIW9"/>
<keyword evidence="3" id="KW-1185">Reference proteome</keyword>
<keyword evidence="1" id="KW-1133">Transmembrane helix</keyword>
<evidence type="ECO:0000313" key="2">
    <source>
        <dbReference type="EMBL" id="KAG0582413.1"/>
    </source>
</evidence>
<reference evidence="2" key="1">
    <citation type="submission" date="2020-06" db="EMBL/GenBank/DDBJ databases">
        <title>WGS assembly of Ceratodon purpureus strain R40.</title>
        <authorList>
            <person name="Carey S.B."/>
            <person name="Jenkins J."/>
            <person name="Shu S."/>
            <person name="Lovell J.T."/>
            <person name="Sreedasyam A."/>
            <person name="Maumus F."/>
            <person name="Tiley G.P."/>
            <person name="Fernandez-Pozo N."/>
            <person name="Barry K."/>
            <person name="Chen C."/>
            <person name="Wang M."/>
            <person name="Lipzen A."/>
            <person name="Daum C."/>
            <person name="Saski C.A."/>
            <person name="Payton A.C."/>
            <person name="Mcbreen J.C."/>
            <person name="Conrad R.E."/>
            <person name="Kollar L.M."/>
            <person name="Olsson S."/>
            <person name="Huttunen S."/>
            <person name="Landis J.B."/>
            <person name="Wickett N.J."/>
            <person name="Johnson M.G."/>
            <person name="Rensing S.A."/>
            <person name="Grimwood J."/>
            <person name="Schmutz J."/>
            <person name="Mcdaniel S.F."/>
        </authorList>
    </citation>
    <scope>NUCLEOTIDE SEQUENCE</scope>
    <source>
        <strain evidence="2">R40</strain>
    </source>
</reference>
<keyword evidence="1" id="KW-0472">Membrane</keyword>
<dbReference type="Proteomes" id="UP000822688">
    <property type="component" value="Chromosome 3"/>
</dbReference>
<accession>A0A8T0IIW9</accession>
<protein>
    <submittedName>
        <fullName evidence="2">Uncharacterized protein</fullName>
    </submittedName>
</protein>
<evidence type="ECO:0000256" key="1">
    <source>
        <dbReference type="SAM" id="Phobius"/>
    </source>
</evidence>
<proteinExistence type="predicted"/>